<evidence type="ECO:0008006" key="4">
    <source>
        <dbReference type="Google" id="ProtNLM"/>
    </source>
</evidence>
<reference evidence="2 3" key="1">
    <citation type="submission" date="2019-09" db="EMBL/GenBank/DDBJ databases">
        <title>Actinomadura physcomitrii sp. nov., a novel actinomycete isolated from moss [Physcomitrium sphaericum (Ludw) Fuernr].</title>
        <authorList>
            <person name="Zhuang X."/>
            <person name="Liu C."/>
        </authorList>
    </citation>
    <scope>NUCLEOTIDE SEQUENCE [LARGE SCALE GENOMIC DNA]</scope>
    <source>
        <strain evidence="2 3">HMC1</strain>
    </source>
</reference>
<gene>
    <name evidence="2" type="ORF">F8566_31480</name>
</gene>
<comment type="caution">
    <text evidence="2">The sequence shown here is derived from an EMBL/GenBank/DDBJ whole genome shotgun (WGS) entry which is preliminary data.</text>
</comment>
<protein>
    <recommendedName>
        <fullName evidence="4">Lipoprotein</fullName>
    </recommendedName>
</protein>
<keyword evidence="3" id="KW-1185">Reference proteome</keyword>
<evidence type="ECO:0000256" key="1">
    <source>
        <dbReference type="SAM" id="MobiDB-lite"/>
    </source>
</evidence>
<evidence type="ECO:0000313" key="2">
    <source>
        <dbReference type="EMBL" id="KAB2344451.1"/>
    </source>
</evidence>
<organism evidence="2 3">
    <name type="scientific">Actinomadura rudentiformis</name>
    <dbReference type="NCBI Taxonomy" id="359158"/>
    <lineage>
        <taxon>Bacteria</taxon>
        <taxon>Bacillati</taxon>
        <taxon>Actinomycetota</taxon>
        <taxon>Actinomycetes</taxon>
        <taxon>Streptosporangiales</taxon>
        <taxon>Thermomonosporaceae</taxon>
        <taxon>Actinomadura</taxon>
    </lineage>
</organism>
<proteinExistence type="predicted"/>
<dbReference type="OrthoDB" id="3483077at2"/>
<dbReference type="AlphaFoldDB" id="A0A6H9YHC5"/>
<accession>A0A6H9YHC5</accession>
<feature type="compositionally biased region" description="Low complexity" evidence="1">
    <location>
        <begin position="36"/>
        <end position="51"/>
    </location>
</feature>
<dbReference type="RefSeq" id="WP_151565479.1">
    <property type="nucleotide sequence ID" value="NZ_WBMT01000016.1"/>
</dbReference>
<dbReference type="EMBL" id="WBMT01000016">
    <property type="protein sequence ID" value="KAB2344451.1"/>
    <property type="molecule type" value="Genomic_DNA"/>
</dbReference>
<sequence>MDRVVAAVALSGTLVLAGCGLGDEESPSASPPSTSPPSTSQSKPATSAQAADGTDLSACADGRCEVRVGASGRIPVPRKLGVDSVQVEAVGSDAITIVGRYIGGRQSGYCTGVKCSSVGKGTRFELTLAPDSLSSQNGLSITAVAIDGGMAVLRFAPANR</sequence>
<evidence type="ECO:0000313" key="3">
    <source>
        <dbReference type="Proteomes" id="UP000468735"/>
    </source>
</evidence>
<feature type="region of interest" description="Disordered" evidence="1">
    <location>
        <begin position="21"/>
        <end position="54"/>
    </location>
</feature>
<name>A0A6H9YHC5_9ACTN</name>
<dbReference type="Proteomes" id="UP000468735">
    <property type="component" value="Unassembled WGS sequence"/>
</dbReference>
<dbReference type="PROSITE" id="PS51257">
    <property type="entry name" value="PROKAR_LIPOPROTEIN"/>
    <property type="match status" value="1"/>
</dbReference>